<keyword evidence="1" id="KW-0812">Transmembrane</keyword>
<comment type="caution">
    <text evidence="2">The sequence shown here is derived from an EMBL/GenBank/DDBJ whole genome shotgun (WGS) entry which is preliminary data.</text>
</comment>
<keyword evidence="3" id="KW-1185">Reference proteome</keyword>
<dbReference type="Proteomes" id="UP000256269">
    <property type="component" value="Unassembled WGS sequence"/>
</dbReference>
<feature type="transmembrane region" description="Helical" evidence="1">
    <location>
        <begin position="144"/>
        <end position="163"/>
    </location>
</feature>
<feature type="transmembrane region" description="Helical" evidence="1">
    <location>
        <begin position="90"/>
        <end position="106"/>
    </location>
</feature>
<gene>
    <name evidence="2" type="ORF">BCF44_123123</name>
</gene>
<dbReference type="RefSeq" id="WP_116181102.1">
    <property type="nucleotide sequence ID" value="NZ_CP144375.1"/>
</dbReference>
<organism evidence="2 3">
    <name type="scientific">Kutzneria buriramensis</name>
    <dbReference type="NCBI Taxonomy" id="1045776"/>
    <lineage>
        <taxon>Bacteria</taxon>
        <taxon>Bacillati</taxon>
        <taxon>Actinomycetota</taxon>
        <taxon>Actinomycetes</taxon>
        <taxon>Pseudonocardiales</taxon>
        <taxon>Pseudonocardiaceae</taxon>
        <taxon>Kutzneria</taxon>
    </lineage>
</organism>
<keyword evidence="1" id="KW-1133">Transmembrane helix</keyword>
<dbReference type="OrthoDB" id="3781030at2"/>
<proteinExistence type="predicted"/>
<evidence type="ECO:0000256" key="1">
    <source>
        <dbReference type="SAM" id="Phobius"/>
    </source>
</evidence>
<dbReference type="AlphaFoldDB" id="A0A3E0GY36"/>
<evidence type="ECO:0000313" key="2">
    <source>
        <dbReference type="EMBL" id="REH30764.1"/>
    </source>
</evidence>
<feature type="transmembrane region" description="Helical" evidence="1">
    <location>
        <begin position="169"/>
        <end position="192"/>
    </location>
</feature>
<dbReference type="EMBL" id="QUNO01000023">
    <property type="protein sequence ID" value="REH30764.1"/>
    <property type="molecule type" value="Genomic_DNA"/>
</dbReference>
<sequence>MQVIRNWAPTILFNVVLPIITYSLLTGYGMADALALALSGVWPLLELAISFARTRHADEFSIMVLVFLVVGVVASLAFNDARLLLVKDSAVTGLFGLALLGSLLAPRPLMFYFGRKFATGGDPARVEWWNGLWQYAGFRRSQRILTVVWGGTFLAEAVLRIILSYTLPVSTMVVISTVLPYVVLAVLIFGTATYGRRAGRRNAAAAPPNTQPAQ</sequence>
<keyword evidence="1" id="KW-0472">Membrane</keyword>
<dbReference type="NCBIfam" id="NF041646">
    <property type="entry name" value="VC0807_fam"/>
    <property type="match status" value="1"/>
</dbReference>
<accession>A0A3E0GY36</accession>
<feature type="transmembrane region" description="Helical" evidence="1">
    <location>
        <begin position="34"/>
        <end position="53"/>
    </location>
</feature>
<name>A0A3E0GY36_9PSEU</name>
<feature type="transmembrane region" description="Helical" evidence="1">
    <location>
        <begin position="60"/>
        <end position="78"/>
    </location>
</feature>
<reference evidence="2 3" key="1">
    <citation type="submission" date="2018-08" db="EMBL/GenBank/DDBJ databases">
        <title>Genomic Encyclopedia of Archaeal and Bacterial Type Strains, Phase II (KMG-II): from individual species to whole genera.</title>
        <authorList>
            <person name="Goeker M."/>
        </authorList>
    </citation>
    <scope>NUCLEOTIDE SEQUENCE [LARGE SCALE GENOMIC DNA]</scope>
    <source>
        <strain evidence="2 3">DSM 45791</strain>
    </source>
</reference>
<feature type="transmembrane region" description="Helical" evidence="1">
    <location>
        <begin position="7"/>
        <end position="28"/>
    </location>
</feature>
<protein>
    <submittedName>
        <fullName evidence="2">Intracellular septation protein A</fullName>
    </submittedName>
</protein>
<evidence type="ECO:0000313" key="3">
    <source>
        <dbReference type="Proteomes" id="UP000256269"/>
    </source>
</evidence>